<keyword evidence="5" id="KW-0732">Signal</keyword>
<sequence length="193" mass="22325">MASTRAWVATAVLLTCIFTVPTDGWSRRRRCPSHTSALPGAINRWDQAFRFVCPSGQAISRVQSVHCNHAEDRVWRFECKSVPGLSSFTQRYWSSWINAFDGPMTYACPYNSIVTGFHSEHSNNSEDRRWKVMCSGKEGMGISNRYIDEYANIRDGRMNYYVPYGFYIRGMHGHHDNGSEDRLYRFDLCRINL</sequence>
<comment type="subcellular location">
    <subcellularLocation>
        <location evidence="1">Secreted</location>
    </subcellularLocation>
</comment>
<evidence type="ECO:0000256" key="4">
    <source>
        <dbReference type="ARBA" id="ARBA00023157"/>
    </source>
</evidence>
<dbReference type="RefSeq" id="XP_035684986.1">
    <property type="nucleotide sequence ID" value="XM_035829093.1"/>
</dbReference>
<dbReference type="PANTHER" id="PTHR15040">
    <property type="entry name" value="DERMATOPONTIN-RELATED"/>
    <property type="match status" value="1"/>
</dbReference>
<keyword evidence="6" id="KW-1185">Reference proteome</keyword>
<feature type="signal peptide" evidence="5">
    <location>
        <begin position="1"/>
        <end position="24"/>
    </location>
</feature>
<proteinExistence type="inferred from homology"/>
<reference evidence="7" key="2">
    <citation type="submission" date="2025-08" db="UniProtKB">
        <authorList>
            <consortium name="RefSeq"/>
        </authorList>
    </citation>
    <scope>IDENTIFICATION</scope>
    <source>
        <strain evidence="7">S238N-H82</strain>
        <tissue evidence="7">Testes</tissue>
    </source>
</reference>
<dbReference type="GO" id="GO:0005576">
    <property type="term" value="C:extracellular region"/>
    <property type="evidence" value="ECO:0007669"/>
    <property type="project" value="UniProtKB-SubCell"/>
</dbReference>
<evidence type="ECO:0000256" key="2">
    <source>
        <dbReference type="ARBA" id="ARBA00008712"/>
    </source>
</evidence>
<dbReference type="Pfam" id="PF14704">
    <property type="entry name" value="DERM"/>
    <property type="match status" value="1"/>
</dbReference>
<evidence type="ECO:0000256" key="5">
    <source>
        <dbReference type="SAM" id="SignalP"/>
    </source>
</evidence>
<reference evidence="6" key="1">
    <citation type="journal article" date="2020" name="Nat. Ecol. Evol.">
        <title>Deeply conserved synteny resolves early events in vertebrate evolution.</title>
        <authorList>
            <person name="Simakov O."/>
            <person name="Marletaz F."/>
            <person name="Yue J.X."/>
            <person name="O'Connell B."/>
            <person name="Jenkins J."/>
            <person name="Brandt A."/>
            <person name="Calef R."/>
            <person name="Tung C.H."/>
            <person name="Huang T.K."/>
            <person name="Schmutz J."/>
            <person name="Satoh N."/>
            <person name="Yu J.K."/>
            <person name="Putnam N.H."/>
            <person name="Green R.E."/>
            <person name="Rokhsar D.S."/>
        </authorList>
    </citation>
    <scope>NUCLEOTIDE SEQUENCE [LARGE SCALE GENOMIC DNA]</scope>
    <source>
        <strain evidence="6">S238N-H82</strain>
    </source>
</reference>
<dbReference type="Proteomes" id="UP000001554">
    <property type="component" value="Chromosome 8"/>
</dbReference>
<name>A0A9J7LLA2_BRAFL</name>
<dbReference type="PANTHER" id="PTHR15040:SF1">
    <property type="entry name" value="DERMATOPONTIN-LIKE ISOFORM X1"/>
    <property type="match status" value="1"/>
</dbReference>
<dbReference type="KEGG" id="bfo:118421657"/>
<dbReference type="GeneID" id="118421657"/>
<dbReference type="InterPro" id="IPR026645">
    <property type="entry name" value="Dermatopontin"/>
</dbReference>
<feature type="chain" id="PRO_5039927581" evidence="5">
    <location>
        <begin position="25"/>
        <end position="193"/>
    </location>
</feature>
<evidence type="ECO:0000313" key="6">
    <source>
        <dbReference type="Proteomes" id="UP000001554"/>
    </source>
</evidence>
<evidence type="ECO:0000256" key="1">
    <source>
        <dbReference type="ARBA" id="ARBA00004613"/>
    </source>
</evidence>
<accession>A0A9J7LLA2</accession>
<keyword evidence="3" id="KW-0964">Secreted</keyword>
<dbReference type="OrthoDB" id="5975249at2759"/>
<protein>
    <submittedName>
        <fullName evidence="7">Dermatopontin-like</fullName>
    </submittedName>
</protein>
<dbReference type="OMA" id="PRWENEY"/>
<keyword evidence="4" id="KW-1015">Disulfide bond</keyword>
<comment type="similarity">
    <text evidence="2">Belongs to the dermatopontin family.</text>
</comment>
<evidence type="ECO:0000313" key="7">
    <source>
        <dbReference type="RefSeq" id="XP_035684986.1"/>
    </source>
</evidence>
<gene>
    <name evidence="7" type="primary">LOC118421657</name>
</gene>
<dbReference type="AlphaFoldDB" id="A0A9J7LLA2"/>
<organism evidence="6 7">
    <name type="scientific">Branchiostoma floridae</name>
    <name type="common">Florida lancelet</name>
    <name type="synonym">Amphioxus</name>
    <dbReference type="NCBI Taxonomy" id="7739"/>
    <lineage>
        <taxon>Eukaryota</taxon>
        <taxon>Metazoa</taxon>
        <taxon>Chordata</taxon>
        <taxon>Cephalochordata</taxon>
        <taxon>Leptocardii</taxon>
        <taxon>Amphioxiformes</taxon>
        <taxon>Branchiostomatidae</taxon>
        <taxon>Branchiostoma</taxon>
    </lineage>
</organism>
<evidence type="ECO:0000256" key="3">
    <source>
        <dbReference type="ARBA" id="ARBA00022525"/>
    </source>
</evidence>